<organism evidence="1 2">
    <name type="scientific">Gossypium darwinii</name>
    <name type="common">Darwin's cotton</name>
    <name type="synonym">Gossypium barbadense var. darwinii</name>
    <dbReference type="NCBI Taxonomy" id="34276"/>
    <lineage>
        <taxon>Eukaryota</taxon>
        <taxon>Viridiplantae</taxon>
        <taxon>Streptophyta</taxon>
        <taxon>Embryophyta</taxon>
        <taxon>Tracheophyta</taxon>
        <taxon>Spermatophyta</taxon>
        <taxon>Magnoliopsida</taxon>
        <taxon>eudicotyledons</taxon>
        <taxon>Gunneridae</taxon>
        <taxon>Pentapetalae</taxon>
        <taxon>rosids</taxon>
        <taxon>malvids</taxon>
        <taxon>Malvales</taxon>
        <taxon>Malvaceae</taxon>
        <taxon>Malvoideae</taxon>
        <taxon>Gossypium</taxon>
    </lineage>
</organism>
<evidence type="ECO:0008006" key="3">
    <source>
        <dbReference type="Google" id="ProtNLM"/>
    </source>
</evidence>
<evidence type="ECO:0000313" key="1">
    <source>
        <dbReference type="EMBL" id="TYH19859.1"/>
    </source>
</evidence>
<proteinExistence type="predicted"/>
<dbReference type="EMBL" id="CM017692">
    <property type="protein sequence ID" value="TYH19859.1"/>
    <property type="molecule type" value="Genomic_DNA"/>
</dbReference>
<name>A0A5D2GRN8_GOSDA</name>
<evidence type="ECO:0000313" key="2">
    <source>
        <dbReference type="Proteomes" id="UP000323506"/>
    </source>
</evidence>
<dbReference type="AlphaFoldDB" id="A0A5D2GRN8"/>
<protein>
    <recommendedName>
        <fullName evidence="3">RNase H type-1 domain-containing protein</fullName>
    </recommendedName>
</protein>
<keyword evidence="2" id="KW-1185">Reference proteome</keyword>
<reference evidence="1 2" key="1">
    <citation type="submission" date="2019-06" db="EMBL/GenBank/DDBJ databases">
        <title>WGS assembly of Gossypium darwinii.</title>
        <authorList>
            <person name="Chen Z.J."/>
            <person name="Sreedasyam A."/>
            <person name="Ando A."/>
            <person name="Song Q."/>
            <person name="De L."/>
            <person name="Hulse-Kemp A."/>
            <person name="Ding M."/>
            <person name="Ye W."/>
            <person name="Kirkbride R."/>
            <person name="Jenkins J."/>
            <person name="Plott C."/>
            <person name="Lovell J."/>
            <person name="Lin Y.-M."/>
            <person name="Vaughn R."/>
            <person name="Liu B."/>
            <person name="Li W."/>
            <person name="Simpson S."/>
            <person name="Scheffler B."/>
            <person name="Saski C."/>
            <person name="Grover C."/>
            <person name="Hu G."/>
            <person name="Conover J."/>
            <person name="Carlson J."/>
            <person name="Shu S."/>
            <person name="Boston L."/>
            <person name="Williams M."/>
            <person name="Peterson D."/>
            <person name="Mcgee K."/>
            <person name="Jones D."/>
            <person name="Wendel J."/>
            <person name="Stelly D."/>
            <person name="Grimwood J."/>
            <person name="Schmutz J."/>
        </authorList>
    </citation>
    <scope>NUCLEOTIDE SEQUENCE [LARGE SCALE GENOMIC DNA]</scope>
    <source>
        <strain evidence="1">1808015.09</strain>
    </source>
</reference>
<dbReference type="Proteomes" id="UP000323506">
    <property type="component" value="Chromosome A05"/>
</dbReference>
<accession>A0A5D2GRN8</accession>
<sequence length="64" mass="7336">MRYSPFLGEAVVIRESLFWLKILRLDNVILESDCLLVIYALIHLSPDVSKIGILVSNTYNDINQ</sequence>
<gene>
    <name evidence="1" type="ORF">ES288_A05G385400v1</name>
</gene>